<accession>A0ACA9R602</accession>
<dbReference type="EMBL" id="CAJVQC010043620">
    <property type="protein sequence ID" value="CAG8777890.1"/>
    <property type="molecule type" value="Genomic_DNA"/>
</dbReference>
<dbReference type="Proteomes" id="UP000789920">
    <property type="component" value="Unassembled WGS sequence"/>
</dbReference>
<organism evidence="1 2">
    <name type="scientific">Racocetra persica</name>
    <dbReference type="NCBI Taxonomy" id="160502"/>
    <lineage>
        <taxon>Eukaryota</taxon>
        <taxon>Fungi</taxon>
        <taxon>Fungi incertae sedis</taxon>
        <taxon>Mucoromycota</taxon>
        <taxon>Glomeromycotina</taxon>
        <taxon>Glomeromycetes</taxon>
        <taxon>Diversisporales</taxon>
        <taxon>Gigasporaceae</taxon>
        <taxon>Racocetra</taxon>
    </lineage>
</organism>
<sequence>PIIIRTPAKDDILQEYLIPKNTPIIIPIAAIHKLPTIWGSNADNFVPERWLISDLTSKINNYTYMPFITGSRSCIGNKLALVEFKILLAIYIRNFKFKMIEGFEVRKRQMIATKPYPAIELLVSKVEM</sequence>
<feature type="non-terminal residue" evidence="1">
    <location>
        <position position="1"/>
    </location>
</feature>
<evidence type="ECO:0000313" key="1">
    <source>
        <dbReference type="EMBL" id="CAG8777890.1"/>
    </source>
</evidence>
<gene>
    <name evidence="1" type="ORF">RPERSI_LOCUS17159</name>
</gene>
<protein>
    <submittedName>
        <fullName evidence="1">19853_t:CDS:1</fullName>
    </submittedName>
</protein>
<proteinExistence type="predicted"/>
<evidence type="ECO:0000313" key="2">
    <source>
        <dbReference type="Proteomes" id="UP000789920"/>
    </source>
</evidence>
<comment type="caution">
    <text evidence="1">The sequence shown here is derived from an EMBL/GenBank/DDBJ whole genome shotgun (WGS) entry which is preliminary data.</text>
</comment>
<name>A0ACA9R602_9GLOM</name>
<keyword evidence="2" id="KW-1185">Reference proteome</keyword>
<reference evidence="1" key="1">
    <citation type="submission" date="2021-06" db="EMBL/GenBank/DDBJ databases">
        <authorList>
            <person name="Kallberg Y."/>
            <person name="Tangrot J."/>
            <person name="Rosling A."/>
        </authorList>
    </citation>
    <scope>NUCLEOTIDE SEQUENCE</scope>
    <source>
        <strain evidence="1">MA461A</strain>
    </source>
</reference>